<evidence type="ECO:0000256" key="2">
    <source>
        <dbReference type="ARBA" id="ARBA00023242"/>
    </source>
</evidence>
<evidence type="ECO:0000259" key="4">
    <source>
        <dbReference type="SMART" id="SM00906"/>
    </source>
</evidence>
<feature type="region of interest" description="Disordered" evidence="3">
    <location>
        <begin position="538"/>
        <end position="580"/>
    </location>
</feature>
<proteinExistence type="predicted"/>
<comment type="subcellular location">
    <subcellularLocation>
        <location evidence="1">Nucleus</location>
    </subcellularLocation>
</comment>
<dbReference type="EMBL" id="JAEUBE010000137">
    <property type="protein sequence ID" value="KAH3669218.1"/>
    <property type="molecule type" value="Genomic_DNA"/>
</dbReference>
<dbReference type="InterPro" id="IPR007219">
    <property type="entry name" value="XnlR_reg_dom"/>
</dbReference>
<feature type="domain" description="Xylanolytic transcriptional activator regulatory" evidence="4">
    <location>
        <begin position="201"/>
        <end position="276"/>
    </location>
</feature>
<dbReference type="OrthoDB" id="5142537at2759"/>
<dbReference type="AlphaFoldDB" id="A0A9P8PBI0"/>
<dbReference type="CDD" id="cd12148">
    <property type="entry name" value="fungal_TF_MHR"/>
    <property type="match status" value="1"/>
</dbReference>
<dbReference type="Proteomes" id="UP000769157">
    <property type="component" value="Unassembled WGS sequence"/>
</dbReference>
<reference evidence="5" key="2">
    <citation type="submission" date="2021-01" db="EMBL/GenBank/DDBJ databases">
        <authorList>
            <person name="Schikora-Tamarit M.A."/>
        </authorList>
    </citation>
    <scope>NUCLEOTIDE SEQUENCE</scope>
    <source>
        <strain evidence="5">CBS6075</strain>
    </source>
</reference>
<accession>A0A9P8PBI0</accession>
<evidence type="ECO:0000256" key="1">
    <source>
        <dbReference type="ARBA" id="ARBA00004123"/>
    </source>
</evidence>
<evidence type="ECO:0000256" key="3">
    <source>
        <dbReference type="SAM" id="MobiDB-lite"/>
    </source>
</evidence>
<dbReference type="GO" id="GO:0006351">
    <property type="term" value="P:DNA-templated transcription"/>
    <property type="evidence" value="ECO:0007669"/>
    <property type="project" value="InterPro"/>
</dbReference>
<dbReference type="GeneID" id="70233307"/>
<dbReference type="InterPro" id="IPR050613">
    <property type="entry name" value="Sec_Metabolite_Reg"/>
</dbReference>
<dbReference type="GO" id="GO:0008270">
    <property type="term" value="F:zinc ion binding"/>
    <property type="evidence" value="ECO:0007669"/>
    <property type="project" value="InterPro"/>
</dbReference>
<comment type="caution">
    <text evidence="5">The sequence shown here is derived from an EMBL/GenBank/DDBJ whole genome shotgun (WGS) entry which is preliminary data.</text>
</comment>
<dbReference type="Pfam" id="PF04082">
    <property type="entry name" value="Fungal_trans"/>
    <property type="match status" value="1"/>
</dbReference>
<evidence type="ECO:0000313" key="5">
    <source>
        <dbReference type="EMBL" id="KAH3669218.1"/>
    </source>
</evidence>
<name>A0A9P8PBI0_9ASCO</name>
<reference evidence="5" key="1">
    <citation type="journal article" date="2021" name="Open Biol.">
        <title>Shared evolutionary footprints suggest mitochondrial oxidative damage underlies multiple complex I losses in fungi.</title>
        <authorList>
            <person name="Schikora-Tamarit M.A."/>
            <person name="Marcet-Houben M."/>
            <person name="Nosek J."/>
            <person name="Gabaldon T."/>
        </authorList>
    </citation>
    <scope>NUCLEOTIDE SEQUENCE</scope>
    <source>
        <strain evidence="5">CBS6075</strain>
    </source>
</reference>
<keyword evidence="6" id="KW-1185">Reference proteome</keyword>
<sequence length="615" mass="70898">MSDDSDFSVLESYQLASFGRTLLDVSPKVANHGLAVIDQEICSQIRNCTLYSTIPQPLQSSTKIAQSAVEELLDLIPEKTECDLLVKVYLYDISWCYRTIHFGSFWEDYKNFWRSDVSAIKLDFLALLLAMLTVSSSFISPTMISADLNIRLIRELSIPWYNGCRQAMHLSKFEYSPTLLHLQAFSVLQTYFHARNDSQSLHLLLGQAVAAAQQLGLHRLEVPSHNNYNHIEFEIKKRLWWDLCSCDSFQAVSLSRPPLIRSVQCTVPMLANAHDSGITRDHVEELPLEKQPTYVSVTIYINRLLQIFNTLWNEDGEYTSSLDDIIQVDQRLDFFLRSLPWYLKFTSDGTLPILPEDQQLNLVHWQFHYLWSCAYTQKLRMHRVFLSPRVDYSFNACEDAVQKVLQAYNQLKMSVQYIGTTKFLTQGYQIFSASIAQAIFILVEKPRYSLHIKSQVKSCSKDLELLASFHVISPVVHQGTRILRKLLQLLDRQDRRFIGVPKESGPVLKYKQSEAISKDIYPVFGGLHLTQSYVRRASTNERSDSTHNEKELFPISKGLESPASTSKTIRTPDDENYGEFDEHFGDSPTWDLFFNDTFWDNCDWGSWNSFPSNFN</sequence>
<gene>
    <name evidence="5" type="ORF">OGAPHI_001339</name>
</gene>
<protein>
    <recommendedName>
        <fullName evidence="4">Xylanolytic transcriptional activator regulatory domain-containing protein</fullName>
    </recommendedName>
</protein>
<dbReference type="GO" id="GO:0005634">
    <property type="term" value="C:nucleus"/>
    <property type="evidence" value="ECO:0007669"/>
    <property type="project" value="UniProtKB-SubCell"/>
</dbReference>
<keyword evidence="2" id="KW-0539">Nucleus</keyword>
<dbReference type="RefSeq" id="XP_046063481.1">
    <property type="nucleotide sequence ID" value="XM_046202090.1"/>
</dbReference>
<dbReference type="SMART" id="SM00906">
    <property type="entry name" value="Fungal_trans"/>
    <property type="match status" value="1"/>
</dbReference>
<dbReference type="PANTHER" id="PTHR31001">
    <property type="entry name" value="UNCHARACTERIZED TRANSCRIPTIONAL REGULATORY PROTEIN"/>
    <property type="match status" value="1"/>
</dbReference>
<organism evidence="5 6">
    <name type="scientific">Ogataea philodendri</name>
    <dbReference type="NCBI Taxonomy" id="1378263"/>
    <lineage>
        <taxon>Eukaryota</taxon>
        <taxon>Fungi</taxon>
        <taxon>Dikarya</taxon>
        <taxon>Ascomycota</taxon>
        <taxon>Saccharomycotina</taxon>
        <taxon>Pichiomycetes</taxon>
        <taxon>Pichiales</taxon>
        <taxon>Pichiaceae</taxon>
        <taxon>Ogataea</taxon>
    </lineage>
</organism>
<dbReference type="GO" id="GO:0003677">
    <property type="term" value="F:DNA binding"/>
    <property type="evidence" value="ECO:0007669"/>
    <property type="project" value="InterPro"/>
</dbReference>
<feature type="compositionally biased region" description="Basic and acidic residues" evidence="3">
    <location>
        <begin position="538"/>
        <end position="552"/>
    </location>
</feature>
<evidence type="ECO:0000313" key="6">
    <source>
        <dbReference type="Proteomes" id="UP000769157"/>
    </source>
</evidence>